<proteinExistence type="inferred from homology"/>
<name>K1Q443_MAGGI</name>
<dbReference type="EMBL" id="JH817095">
    <property type="protein sequence ID" value="EKC31332.1"/>
    <property type="molecule type" value="Genomic_DNA"/>
</dbReference>
<evidence type="ECO:0000313" key="2">
    <source>
        <dbReference type="EMBL" id="EKC31332.1"/>
    </source>
</evidence>
<comment type="similarity">
    <text evidence="1">Belongs to the glycosyl hydrolase 16 family.</text>
</comment>
<gene>
    <name evidence="2" type="ORF">CGI_10000576</name>
</gene>
<dbReference type="PANTHER" id="PTHR10963:SF55">
    <property type="entry name" value="GLYCOSIDE HYDROLASE FAMILY 16 PROTEIN"/>
    <property type="match status" value="1"/>
</dbReference>
<sequence length="143" mass="16560">MGDRFHLLCKHMLTDIHFRSKEEHKIQHSLDPESLLGNLKNWEFEYYTNNRTNSYTKDGKLFIKPTLTADNYGEHFLSSGTLDLWGGEPNSLCTSNQFWGCSRQGSPEHIINPIQSARLRSDKAFNFKYGKMEVRAKMPKGEC</sequence>
<dbReference type="PANTHER" id="PTHR10963">
    <property type="entry name" value="GLYCOSYL HYDROLASE-RELATED"/>
    <property type="match status" value="1"/>
</dbReference>
<dbReference type="AlphaFoldDB" id="K1Q443"/>
<reference evidence="2" key="1">
    <citation type="journal article" date="2012" name="Nature">
        <title>The oyster genome reveals stress adaptation and complexity of shell formation.</title>
        <authorList>
            <person name="Zhang G."/>
            <person name="Fang X."/>
            <person name="Guo X."/>
            <person name="Li L."/>
            <person name="Luo R."/>
            <person name="Xu F."/>
            <person name="Yang P."/>
            <person name="Zhang L."/>
            <person name="Wang X."/>
            <person name="Qi H."/>
            <person name="Xiong Z."/>
            <person name="Que H."/>
            <person name="Xie Y."/>
            <person name="Holland P.W."/>
            <person name="Paps J."/>
            <person name="Zhu Y."/>
            <person name="Wu F."/>
            <person name="Chen Y."/>
            <person name="Wang J."/>
            <person name="Peng C."/>
            <person name="Meng J."/>
            <person name="Yang L."/>
            <person name="Liu J."/>
            <person name="Wen B."/>
            <person name="Zhang N."/>
            <person name="Huang Z."/>
            <person name="Zhu Q."/>
            <person name="Feng Y."/>
            <person name="Mount A."/>
            <person name="Hedgecock D."/>
            <person name="Xu Z."/>
            <person name="Liu Y."/>
            <person name="Domazet-Loso T."/>
            <person name="Du Y."/>
            <person name="Sun X."/>
            <person name="Zhang S."/>
            <person name="Liu B."/>
            <person name="Cheng P."/>
            <person name="Jiang X."/>
            <person name="Li J."/>
            <person name="Fan D."/>
            <person name="Wang W."/>
            <person name="Fu W."/>
            <person name="Wang T."/>
            <person name="Wang B."/>
            <person name="Zhang J."/>
            <person name="Peng Z."/>
            <person name="Li Y."/>
            <person name="Li N."/>
            <person name="Wang J."/>
            <person name="Chen M."/>
            <person name="He Y."/>
            <person name="Tan F."/>
            <person name="Song X."/>
            <person name="Zheng Q."/>
            <person name="Huang R."/>
            <person name="Yang H."/>
            <person name="Du X."/>
            <person name="Chen L."/>
            <person name="Yang M."/>
            <person name="Gaffney P.M."/>
            <person name="Wang S."/>
            <person name="Luo L."/>
            <person name="She Z."/>
            <person name="Ming Y."/>
            <person name="Huang W."/>
            <person name="Zhang S."/>
            <person name="Huang B."/>
            <person name="Zhang Y."/>
            <person name="Qu T."/>
            <person name="Ni P."/>
            <person name="Miao G."/>
            <person name="Wang J."/>
            <person name="Wang Q."/>
            <person name="Steinberg C.E."/>
            <person name="Wang H."/>
            <person name="Li N."/>
            <person name="Qian L."/>
            <person name="Zhang G."/>
            <person name="Li Y."/>
            <person name="Yang H."/>
            <person name="Liu X."/>
            <person name="Wang J."/>
            <person name="Yin Y."/>
            <person name="Wang J."/>
        </authorList>
    </citation>
    <scope>NUCLEOTIDE SEQUENCE [LARGE SCALE GENOMIC DNA]</scope>
    <source>
        <strain evidence="2">05x7-T-G4-1.051#20</strain>
    </source>
</reference>
<evidence type="ECO:0000256" key="1">
    <source>
        <dbReference type="ARBA" id="ARBA00006865"/>
    </source>
</evidence>
<dbReference type="InterPro" id="IPR050546">
    <property type="entry name" value="Glycosyl_Hydrlase_16"/>
</dbReference>
<accession>K1Q443</accession>
<protein>
    <submittedName>
        <fullName evidence="2">Beta-1,3-glucan-binding protein</fullName>
    </submittedName>
</protein>
<dbReference type="SUPFAM" id="SSF49899">
    <property type="entry name" value="Concanavalin A-like lectins/glucanases"/>
    <property type="match status" value="1"/>
</dbReference>
<dbReference type="InParanoid" id="K1Q443"/>
<dbReference type="Gene3D" id="2.60.120.200">
    <property type="match status" value="1"/>
</dbReference>
<dbReference type="HOGENOM" id="CLU_1808094_0_0_1"/>
<dbReference type="InterPro" id="IPR013320">
    <property type="entry name" value="ConA-like_dom_sf"/>
</dbReference>
<organism evidence="2">
    <name type="scientific">Magallana gigas</name>
    <name type="common">Pacific oyster</name>
    <name type="synonym">Crassostrea gigas</name>
    <dbReference type="NCBI Taxonomy" id="29159"/>
    <lineage>
        <taxon>Eukaryota</taxon>
        <taxon>Metazoa</taxon>
        <taxon>Spiralia</taxon>
        <taxon>Lophotrochozoa</taxon>
        <taxon>Mollusca</taxon>
        <taxon>Bivalvia</taxon>
        <taxon>Autobranchia</taxon>
        <taxon>Pteriomorphia</taxon>
        <taxon>Ostreida</taxon>
        <taxon>Ostreoidea</taxon>
        <taxon>Ostreidae</taxon>
        <taxon>Magallana</taxon>
    </lineage>
</organism>